<dbReference type="GO" id="GO:0003677">
    <property type="term" value="F:DNA binding"/>
    <property type="evidence" value="ECO:0007669"/>
    <property type="project" value="UniProtKB-KW"/>
</dbReference>
<dbReference type="Proteomes" id="UP000318864">
    <property type="component" value="Unassembled WGS sequence"/>
</dbReference>
<evidence type="ECO:0000259" key="1">
    <source>
        <dbReference type="Pfam" id="PF26481"/>
    </source>
</evidence>
<keyword evidence="3" id="KW-1185">Reference proteome</keyword>
<name>A0A4S3TGZ1_9EURY</name>
<feature type="domain" description="DUF8154" evidence="1">
    <location>
        <begin position="4"/>
        <end position="165"/>
    </location>
</feature>
<proteinExistence type="predicted"/>
<protein>
    <submittedName>
        <fullName evidence="2">DNA-binding protein</fullName>
    </submittedName>
</protein>
<dbReference type="AlphaFoldDB" id="A0A4S3TGZ1"/>
<dbReference type="InterPro" id="IPR058467">
    <property type="entry name" value="DUF8154"/>
</dbReference>
<accession>A0A4S3TGZ1</accession>
<evidence type="ECO:0000313" key="2">
    <source>
        <dbReference type="EMBL" id="THE63254.1"/>
    </source>
</evidence>
<evidence type="ECO:0000313" key="3">
    <source>
        <dbReference type="Proteomes" id="UP000318864"/>
    </source>
</evidence>
<keyword evidence="2" id="KW-0238">DNA-binding</keyword>
<dbReference type="Pfam" id="PF26481">
    <property type="entry name" value="DUF8154"/>
    <property type="match status" value="1"/>
</dbReference>
<gene>
    <name evidence="2" type="ORF">D8Y22_19005</name>
</gene>
<sequence length="169" mass="19095">MPSDPSSIVAALRDAEEAFGGYRSGATYEADLEPDDPEITQLRKACRLLEASRTLRANDGYHTSVIEMSFAAIERTLEWYVLVQSTDTVGDFQSHRYAYDRAAALGLFSQSLCDELYQMHSDNRSAAYYRDTVATAEQADALFHLAVEIHEYTVQHLQYSHECRCSQTH</sequence>
<organism evidence="2 3">
    <name type="scientific">Salinadaptatus halalkaliphilus</name>
    <dbReference type="NCBI Taxonomy" id="2419781"/>
    <lineage>
        <taxon>Archaea</taxon>
        <taxon>Methanobacteriati</taxon>
        <taxon>Methanobacteriota</taxon>
        <taxon>Stenosarchaea group</taxon>
        <taxon>Halobacteria</taxon>
        <taxon>Halobacteriales</taxon>
        <taxon>Natrialbaceae</taxon>
        <taxon>Salinadaptatus</taxon>
    </lineage>
</organism>
<reference evidence="2 3" key="1">
    <citation type="submission" date="2018-10" db="EMBL/GenBank/DDBJ databases">
        <title>Natronolimnobius sp. XQ-INN 246 isolated from Inner Mongolia Autonomous Region of China.</title>
        <authorList>
            <person name="Xue Q."/>
        </authorList>
    </citation>
    <scope>NUCLEOTIDE SEQUENCE [LARGE SCALE GENOMIC DNA]</scope>
    <source>
        <strain evidence="2 3">XQ-INN 246</strain>
    </source>
</reference>
<dbReference type="OrthoDB" id="237859at2157"/>
<dbReference type="RefSeq" id="WP_141466230.1">
    <property type="nucleotide sequence ID" value="NZ_RBZW01000067.1"/>
</dbReference>
<comment type="caution">
    <text evidence="2">The sequence shown here is derived from an EMBL/GenBank/DDBJ whole genome shotgun (WGS) entry which is preliminary data.</text>
</comment>
<dbReference type="EMBL" id="RBZW01000067">
    <property type="protein sequence ID" value="THE63254.1"/>
    <property type="molecule type" value="Genomic_DNA"/>
</dbReference>